<evidence type="ECO:0000313" key="2">
    <source>
        <dbReference type="EMBL" id="AFM03374.1"/>
    </source>
</evidence>
<dbReference type="STRING" id="880071.Fleli_0920"/>
<feature type="domain" description="Phosphoribosyltransferase" evidence="1">
    <location>
        <begin position="42"/>
        <end position="176"/>
    </location>
</feature>
<keyword evidence="2" id="KW-0808">Transferase</keyword>
<dbReference type="GO" id="GO:0016757">
    <property type="term" value="F:glycosyltransferase activity"/>
    <property type="evidence" value="ECO:0007669"/>
    <property type="project" value="UniProtKB-KW"/>
</dbReference>
<evidence type="ECO:0000259" key="1">
    <source>
        <dbReference type="Pfam" id="PF00156"/>
    </source>
</evidence>
<dbReference type="InterPro" id="IPR000836">
    <property type="entry name" value="PRTase_dom"/>
</dbReference>
<dbReference type="InterPro" id="IPR029057">
    <property type="entry name" value="PRTase-like"/>
</dbReference>
<dbReference type="Pfam" id="PF00156">
    <property type="entry name" value="Pribosyltran"/>
    <property type="match status" value="1"/>
</dbReference>
<dbReference type="KEGG" id="fli:Fleli_0920"/>
<dbReference type="SUPFAM" id="SSF53271">
    <property type="entry name" value="PRTase-like"/>
    <property type="match status" value="1"/>
</dbReference>
<evidence type="ECO:0000313" key="3">
    <source>
        <dbReference type="Proteomes" id="UP000006054"/>
    </source>
</evidence>
<dbReference type="EMBL" id="CP003345">
    <property type="protein sequence ID" value="AFM03374.1"/>
    <property type="molecule type" value="Genomic_DNA"/>
</dbReference>
<gene>
    <name evidence="2" type="ordered locus">Fleli_0920</name>
</gene>
<organism evidence="2 3">
    <name type="scientific">Bernardetia litoralis (strain ATCC 23117 / DSM 6794 / NBRC 15988 / NCIMB 1366 / Fx l1 / Sio-4)</name>
    <name type="common">Flexibacter litoralis</name>
    <dbReference type="NCBI Taxonomy" id="880071"/>
    <lineage>
        <taxon>Bacteria</taxon>
        <taxon>Pseudomonadati</taxon>
        <taxon>Bacteroidota</taxon>
        <taxon>Cytophagia</taxon>
        <taxon>Cytophagales</taxon>
        <taxon>Bernardetiaceae</taxon>
        <taxon>Bernardetia</taxon>
    </lineage>
</organism>
<dbReference type="InterPro" id="IPR050137">
    <property type="entry name" value="PyrR_bifunctional"/>
</dbReference>
<sequence length="209" mass="24123">MSSYRLIFQIKIKNWYLSLSKLFLTKKRLILQSENKSNQVTGQILTAEQIKQKIRRLAFEIYEENFEEKTIILAGIEGMGMILTKLLAEELEKISPLEITQICVRLDKLQPTQSEVVLDCEPSIFENKSIVLIDDVLNTGRTLAYSLRPFLKVRIKELHTAVLIDRGHHSFPIAADFAGLRLSTTLQERIEVILYNEKDNGKKYGVYLH</sequence>
<proteinExistence type="predicted"/>
<reference evidence="3" key="1">
    <citation type="submission" date="2012-06" db="EMBL/GenBank/DDBJ databases">
        <title>The complete genome of Flexibacter litoralis DSM 6794.</title>
        <authorList>
            <person name="Lucas S."/>
            <person name="Copeland A."/>
            <person name="Lapidus A."/>
            <person name="Glavina del Rio T."/>
            <person name="Dalin E."/>
            <person name="Tice H."/>
            <person name="Bruce D."/>
            <person name="Goodwin L."/>
            <person name="Pitluck S."/>
            <person name="Peters L."/>
            <person name="Ovchinnikova G."/>
            <person name="Lu M."/>
            <person name="Kyrpides N."/>
            <person name="Mavromatis K."/>
            <person name="Ivanova N."/>
            <person name="Brettin T."/>
            <person name="Detter J.C."/>
            <person name="Han C."/>
            <person name="Larimer F."/>
            <person name="Land M."/>
            <person name="Hauser L."/>
            <person name="Markowitz V."/>
            <person name="Cheng J.-F."/>
            <person name="Hugenholtz P."/>
            <person name="Woyke T."/>
            <person name="Wu D."/>
            <person name="Spring S."/>
            <person name="Lang E."/>
            <person name="Kopitz M."/>
            <person name="Brambilla E."/>
            <person name="Klenk H.-P."/>
            <person name="Eisen J.A."/>
        </authorList>
    </citation>
    <scope>NUCLEOTIDE SEQUENCE [LARGE SCALE GENOMIC DNA]</scope>
    <source>
        <strain evidence="3">ATCC 23117 / DSM 6794 / NBRC 15988 / NCIMB 1366 / Sio-4</strain>
    </source>
</reference>
<dbReference type="AlphaFoldDB" id="I4AHD9"/>
<dbReference type="PANTHER" id="PTHR11608:SF0">
    <property type="entry name" value="BIFUNCTIONAL PROTEIN PYRR"/>
    <property type="match status" value="1"/>
</dbReference>
<protein>
    <submittedName>
        <fullName evidence="2">Pyrimidine operon attenuation protein/uracil phosphoribosyltransferase</fullName>
    </submittedName>
</protein>
<dbReference type="CDD" id="cd06223">
    <property type="entry name" value="PRTases_typeI"/>
    <property type="match status" value="1"/>
</dbReference>
<keyword evidence="2" id="KW-0328">Glycosyltransferase</keyword>
<accession>I4AHD9</accession>
<dbReference type="HOGENOM" id="CLU_094234_2_2_10"/>
<dbReference type="PANTHER" id="PTHR11608">
    <property type="entry name" value="BIFUNCTIONAL PROTEIN PYRR"/>
    <property type="match status" value="1"/>
</dbReference>
<dbReference type="eggNOG" id="COG2065">
    <property type="taxonomic scope" value="Bacteria"/>
</dbReference>
<dbReference type="OrthoDB" id="664757at2"/>
<dbReference type="Gene3D" id="3.40.50.2020">
    <property type="match status" value="1"/>
</dbReference>
<dbReference type="Proteomes" id="UP000006054">
    <property type="component" value="Chromosome"/>
</dbReference>
<name>I4AHD9_BERLS</name>
<keyword evidence="3" id="KW-1185">Reference proteome</keyword>